<dbReference type="Gene3D" id="4.10.320.10">
    <property type="entry name" value="E3-binding domain"/>
    <property type="match status" value="1"/>
</dbReference>
<reference evidence="6" key="1">
    <citation type="submission" date="2023-07" db="EMBL/GenBank/DDBJ databases">
        <title>30 novel species of actinomycetes from the DSMZ collection.</title>
        <authorList>
            <person name="Nouioui I."/>
        </authorList>
    </citation>
    <scope>NUCLEOTIDE SEQUENCE [LARGE SCALE GENOMIC DNA]</scope>
    <source>
        <strain evidence="6">DSM 45834</strain>
    </source>
</reference>
<accession>A0ABU2NIP8</accession>
<dbReference type="Pfam" id="PF23359">
    <property type="entry name" value="Lsr2_DNA-bd"/>
    <property type="match status" value="1"/>
</dbReference>
<feature type="domain" description="Lsr2 DNA-binding" evidence="4">
    <location>
        <begin position="81"/>
        <end position="116"/>
    </location>
</feature>
<dbReference type="InterPro" id="IPR055370">
    <property type="entry name" value="Lsr2_DNA-bd"/>
</dbReference>
<protein>
    <submittedName>
        <fullName evidence="5">Lsr2 family protein</fullName>
    </submittedName>
</protein>
<keyword evidence="6" id="KW-1185">Reference proteome</keyword>
<evidence type="ECO:0000259" key="3">
    <source>
        <dbReference type="Pfam" id="PF11774"/>
    </source>
</evidence>
<dbReference type="Pfam" id="PF11774">
    <property type="entry name" value="Lsr2"/>
    <property type="match status" value="1"/>
</dbReference>
<dbReference type="InterPro" id="IPR036625">
    <property type="entry name" value="E3-bd_dom_sf"/>
</dbReference>
<comment type="caution">
    <text evidence="5">The sequence shown here is derived from an EMBL/GenBank/DDBJ whole genome shotgun (WGS) entry which is preliminary data.</text>
</comment>
<proteinExistence type="predicted"/>
<dbReference type="EMBL" id="JAVREJ010000023">
    <property type="protein sequence ID" value="MDT0352898.1"/>
    <property type="molecule type" value="Genomic_DNA"/>
</dbReference>
<evidence type="ECO:0000256" key="2">
    <source>
        <dbReference type="SAM" id="MobiDB-lite"/>
    </source>
</evidence>
<keyword evidence="1" id="KW-0238">DNA-binding</keyword>
<evidence type="ECO:0000259" key="4">
    <source>
        <dbReference type="Pfam" id="PF23359"/>
    </source>
</evidence>
<evidence type="ECO:0000313" key="5">
    <source>
        <dbReference type="EMBL" id="MDT0352898.1"/>
    </source>
</evidence>
<sequence length="117" mass="12934">MAQQTTVRFIDDIDGSEAVGTVTFALDNRSYEIDLSDENTDKLHDALAPFIEHGRKAGGRSGGRGRTRGQAPMTETPARSNREQTHAIREWARQNGHQVSDRGRIPKSVIEAYQAAN</sequence>
<organism evidence="5 6">
    <name type="scientific">Pseudonocardia charpentierae</name>
    <dbReference type="NCBI Taxonomy" id="3075545"/>
    <lineage>
        <taxon>Bacteria</taxon>
        <taxon>Bacillati</taxon>
        <taxon>Actinomycetota</taxon>
        <taxon>Actinomycetes</taxon>
        <taxon>Pseudonocardiales</taxon>
        <taxon>Pseudonocardiaceae</taxon>
        <taxon>Pseudonocardia</taxon>
    </lineage>
</organism>
<dbReference type="Proteomes" id="UP001183202">
    <property type="component" value="Unassembled WGS sequence"/>
</dbReference>
<feature type="region of interest" description="Disordered" evidence="2">
    <location>
        <begin position="52"/>
        <end position="86"/>
    </location>
</feature>
<feature type="domain" description="Lsr2 dimerization" evidence="3">
    <location>
        <begin position="1"/>
        <end position="58"/>
    </location>
</feature>
<dbReference type="InterPro" id="IPR042261">
    <property type="entry name" value="Lsr2-like_dimerization"/>
</dbReference>
<evidence type="ECO:0000256" key="1">
    <source>
        <dbReference type="ARBA" id="ARBA00023125"/>
    </source>
</evidence>
<dbReference type="InterPro" id="IPR024412">
    <property type="entry name" value="Lsr2_dim_dom"/>
</dbReference>
<evidence type="ECO:0000313" key="6">
    <source>
        <dbReference type="Proteomes" id="UP001183202"/>
    </source>
</evidence>
<name>A0ABU2NIP8_9PSEU</name>
<dbReference type="Gene3D" id="3.30.60.230">
    <property type="entry name" value="Lsr2, dimerization domain"/>
    <property type="match status" value="1"/>
</dbReference>
<gene>
    <name evidence="5" type="ORF">RM445_25585</name>
</gene>
<dbReference type="RefSeq" id="WP_311559407.1">
    <property type="nucleotide sequence ID" value="NZ_JAVREJ010000023.1"/>
</dbReference>